<keyword evidence="1" id="KW-0472">Membrane</keyword>
<evidence type="ECO:0000313" key="3">
    <source>
        <dbReference type="Proteomes" id="UP000641588"/>
    </source>
</evidence>
<sequence>MKLRLLPVIISVSISAVVLFGGWFVYQSVAMENPLKQVVESTSGVELVHTHITNTATELELKLQSGVSLREVYSKIQNEGGSALGKRELKLKIVNDPSPQLEQWWSSALFDVAQAMETKRYAQIPKTLQDRAAASDSLKVSTEMDDKFVYITLSDGDQSKFIMMPRAASVMGVWPNE</sequence>
<proteinExistence type="predicted"/>
<dbReference type="AlphaFoldDB" id="A0A972K296"/>
<evidence type="ECO:0000256" key="1">
    <source>
        <dbReference type="SAM" id="Phobius"/>
    </source>
</evidence>
<name>A0A972K296_9BACL</name>
<evidence type="ECO:0000313" key="2">
    <source>
        <dbReference type="EMBL" id="NOU97509.1"/>
    </source>
</evidence>
<keyword evidence="1" id="KW-1133">Transmembrane helix</keyword>
<keyword evidence="1" id="KW-0812">Transmembrane</keyword>
<dbReference type="RefSeq" id="WP_171655769.1">
    <property type="nucleotide sequence ID" value="NZ_WHOD01000119.1"/>
</dbReference>
<comment type="caution">
    <text evidence="2">The sequence shown here is derived from an EMBL/GenBank/DDBJ whole genome shotgun (WGS) entry which is preliminary data.</text>
</comment>
<gene>
    <name evidence="2" type="ORF">GC093_30430</name>
</gene>
<dbReference type="EMBL" id="WHOD01000119">
    <property type="protein sequence ID" value="NOU97509.1"/>
    <property type="molecule type" value="Genomic_DNA"/>
</dbReference>
<keyword evidence="3" id="KW-1185">Reference proteome</keyword>
<protein>
    <submittedName>
        <fullName evidence="2">Uncharacterized protein</fullName>
    </submittedName>
</protein>
<feature type="transmembrane region" description="Helical" evidence="1">
    <location>
        <begin position="6"/>
        <end position="26"/>
    </location>
</feature>
<reference evidence="2" key="1">
    <citation type="submission" date="2019-10" db="EMBL/GenBank/DDBJ databases">
        <title>Description of Paenibacillus glebae sp. nov.</title>
        <authorList>
            <person name="Carlier A."/>
            <person name="Qi S."/>
        </authorList>
    </citation>
    <scope>NUCLEOTIDE SEQUENCE</scope>
    <source>
        <strain evidence="2">LMG 31456</strain>
    </source>
</reference>
<organism evidence="2 3">
    <name type="scientific">Paenibacillus foliorum</name>
    <dbReference type="NCBI Taxonomy" id="2654974"/>
    <lineage>
        <taxon>Bacteria</taxon>
        <taxon>Bacillati</taxon>
        <taxon>Bacillota</taxon>
        <taxon>Bacilli</taxon>
        <taxon>Bacillales</taxon>
        <taxon>Paenibacillaceae</taxon>
        <taxon>Paenibacillus</taxon>
    </lineage>
</organism>
<accession>A0A972K296</accession>
<dbReference type="Proteomes" id="UP000641588">
    <property type="component" value="Unassembled WGS sequence"/>
</dbReference>